<evidence type="ECO:0000313" key="2">
    <source>
        <dbReference type="Proteomes" id="UP000189670"/>
    </source>
</evidence>
<dbReference type="EMBL" id="ATBP01000198">
    <property type="protein sequence ID" value="ETR71983.1"/>
    <property type="molecule type" value="Genomic_DNA"/>
</dbReference>
<proteinExistence type="predicted"/>
<dbReference type="Proteomes" id="UP000189670">
    <property type="component" value="Unassembled WGS sequence"/>
</dbReference>
<gene>
    <name evidence="1" type="ORF">OMM_02076</name>
</gene>
<reference evidence="2" key="1">
    <citation type="submission" date="2012-11" db="EMBL/GenBank/DDBJ databases">
        <authorList>
            <person name="Lucero-Rivera Y.E."/>
            <person name="Tovar-Ramirez D."/>
        </authorList>
    </citation>
    <scope>NUCLEOTIDE SEQUENCE [LARGE SCALE GENOMIC DNA]</scope>
    <source>
        <strain evidence="2">Araruama</strain>
    </source>
</reference>
<organism evidence="1 2">
    <name type="scientific">Candidatus Magnetoglobus multicellularis str. Araruama</name>
    <dbReference type="NCBI Taxonomy" id="890399"/>
    <lineage>
        <taxon>Bacteria</taxon>
        <taxon>Pseudomonadati</taxon>
        <taxon>Thermodesulfobacteriota</taxon>
        <taxon>Desulfobacteria</taxon>
        <taxon>Desulfobacterales</taxon>
        <taxon>Desulfobacteraceae</taxon>
        <taxon>Candidatus Magnetoglobus</taxon>
    </lineage>
</organism>
<evidence type="ECO:0000313" key="1">
    <source>
        <dbReference type="EMBL" id="ETR71983.1"/>
    </source>
</evidence>
<protein>
    <submittedName>
        <fullName evidence="1">Uncharacterized protein</fullName>
    </submittedName>
</protein>
<name>A0A1V1PB37_9BACT</name>
<comment type="caution">
    <text evidence="1">The sequence shown here is derived from an EMBL/GenBank/DDBJ whole genome shotgun (WGS) entry which is preliminary data.</text>
</comment>
<accession>A0A1V1PB37</accession>
<sequence length="205" mass="24251">MLEPDNIFEVLKQKKRVIKKEQTEATELFFQLRFNSSGACIHVVDKNNHDVDASYEQYSGATREILKSIDNIQEKNSFRIDWKMPAQRINLAEHEFMIWQLRHCNNFITENHTPVTFVEEPARLILQMTEKQTKNQKMLESNILLRSQGSDLSDIQFINESHVYNDGQIFVIDPVGEHFKNISLFKTVFLEKDLNKFLALFFRFY</sequence>
<dbReference type="AlphaFoldDB" id="A0A1V1PB37"/>